<dbReference type="InterPro" id="IPR007197">
    <property type="entry name" value="rSAM"/>
</dbReference>
<keyword evidence="3" id="KW-0408">Iron</keyword>
<protein>
    <submittedName>
        <fullName evidence="6">Radical SAM domain protein</fullName>
    </submittedName>
</protein>
<keyword evidence="4" id="KW-0411">Iron-sulfur</keyword>
<dbReference type="Gene3D" id="3.20.20.70">
    <property type="entry name" value="Aldolase class I"/>
    <property type="match status" value="1"/>
</dbReference>
<evidence type="ECO:0000256" key="1">
    <source>
        <dbReference type="ARBA" id="ARBA00022691"/>
    </source>
</evidence>
<keyword evidence="2" id="KW-0479">Metal-binding</keyword>
<dbReference type="AlphaFoldDB" id="A0A0T5XBP4"/>
<evidence type="ECO:0000256" key="4">
    <source>
        <dbReference type="ARBA" id="ARBA00023014"/>
    </source>
</evidence>
<proteinExistence type="predicted"/>
<dbReference type="InterPro" id="IPR013785">
    <property type="entry name" value="Aldolase_TIM"/>
</dbReference>
<name>A0A0T5XBP4_9BACT</name>
<dbReference type="Proteomes" id="UP000005273">
    <property type="component" value="Unassembled WGS sequence"/>
</dbReference>
<comment type="caution">
    <text evidence="6">The sequence shown here is derived from an EMBL/GenBank/DDBJ whole genome shotgun (WGS) entry which is preliminary data.</text>
</comment>
<dbReference type="SFLD" id="SFLDS00029">
    <property type="entry name" value="Radical_SAM"/>
    <property type="match status" value="1"/>
</dbReference>
<dbReference type="SFLD" id="SFLDG01067">
    <property type="entry name" value="SPASM/twitch_domain_containing"/>
    <property type="match status" value="1"/>
</dbReference>
<dbReference type="STRING" id="592015.HMPREF1705_03028"/>
<dbReference type="InterPro" id="IPR023885">
    <property type="entry name" value="4Fe4S-binding_SPASM_dom"/>
</dbReference>
<reference evidence="7" key="1">
    <citation type="submission" date="2012-09" db="EMBL/GenBank/DDBJ databases">
        <authorList>
            <person name="Weinstock G."/>
            <person name="Sodergren E."/>
            <person name="Clifton S."/>
            <person name="Fulton L."/>
            <person name="Fulton B."/>
            <person name="Courtney L."/>
            <person name="Fronick C."/>
            <person name="Harrison M."/>
            <person name="Strong C."/>
            <person name="Farmer C."/>
            <person name="Delehaunty K."/>
            <person name="Markovic C."/>
            <person name="Hall O."/>
            <person name="Minx P."/>
            <person name="Tomlinson C."/>
            <person name="Mitreva M."/>
            <person name="Nelson J."/>
            <person name="Hou S."/>
            <person name="Wollam A."/>
            <person name="Pepin K.H."/>
            <person name="Johnson M."/>
            <person name="Bhonagiri V."/>
            <person name="Nash W.E."/>
            <person name="Suruliraj S."/>
            <person name="Warren W."/>
            <person name="Chinwalla A."/>
            <person name="Mardis E.R."/>
            <person name="Wilson R.K."/>
        </authorList>
    </citation>
    <scope>NUCLEOTIDE SEQUENCE [LARGE SCALE GENOMIC DNA]</scope>
    <source>
        <strain evidence="7">OS1</strain>
    </source>
</reference>
<organism evidence="6 7">
    <name type="scientific">Acetomicrobium hydrogeniformans ATCC BAA-1850</name>
    <dbReference type="NCBI Taxonomy" id="592015"/>
    <lineage>
        <taxon>Bacteria</taxon>
        <taxon>Thermotogati</taxon>
        <taxon>Synergistota</taxon>
        <taxon>Synergistia</taxon>
        <taxon>Synergistales</taxon>
        <taxon>Acetomicrobiaceae</taxon>
        <taxon>Acetomicrobium</taxon>
    </lineage>
</organism>
<evidence type="ECO:0000259" key="5">
    <source>
        <dbReference type="PROSITE" id="PS51918"/>
    </source>
</evidence>
<dbReference type="PANTHER" id="PTHR43524">
    <property type="entry name" value="RADICAL SAM SUPERFAMILY PROTEIN"/>
    <property type="match status" value="1"/>
</dbReference>
<dbReference type="Pfam" id="PF13186">
    <property type="entry name" value="SPASM"/>
    <property type="match status" value="1"/>
</dbReference>
<dbReference type="InterPro" id="IPR058240">
    <property type="entry name" value="rSAM_sf"/>
</dbReference>
<dbReference type="Pfam" id="PF04055">
    <property type="entry name" value="Radical_SAM"/>
    <property type="match status" value="1"/>
</dbReference>
<keyword evidence="1" id="KW-0949">S-adenosyl-L-methionine</keyword>
<dbReference type="RefSeq" id="WP_009201519.1">
    <property type="nucleotide sequence ID" value="NZ_ACJX03000001.1"/>
</dbReference>
<evidence type="ECO:0000256" key="3">
    <source>
        <dbReference type="ARBA" id="ARBA00023004"/>
    </source>
</evidence>
<sequence length="483" mass="55547">MVMSLTDRLKGMVSIALLNQIVKLVEEGNDEKLASLFDTISRLAPAKFQRETFSEMAQMARENHPFVGVFRRVFQELHPNCRKKLIVNLIVNFMVLSRGIRDRKMRELDIHIPNFMVISPTMRCNLKCKGCYAGSYDTSTDLTAGEIDDLITQAKELGMYFFTISGGEPFTRKDLFDIWAKHDDCYFQVYTNGTLITDEVADKLVELGNVAPMISIEGTPEETEYRRGQGMYGKIIETYRRLRRKGVLYGFSATCTRSSASYISSDEFIKCMLEEGCKVGWFFQYIPTGLNPDLSYMATPEQRAHLKEKVEEWRSKYPIFLGDFWNDGPYVDGCIAAGFRYLHVISNGDVEPCVFCHFAVDNIREKSLVEVLSSPFFEAIRSRQPYDDDNLLRPCLIIDHPAVLRELVIEYGAHPTHPGADKLLDELASGLDEYARRMKAIYDPIWEERERQKYLKNLEKEDNPDIKGRYEKRCVNCGTKGER</sequence>
<dbReference type="SFLD" id="SFLDG01386">
    <property type="entry name" value="main_SPASM_domain-containing"/>
    <property type="match status" value="1"/>
</dbReference>
<dbReference type="CDD" id="cd01335">
    <property type="entry name" value="Radical_SAM"/>
    <property type="match status" value="1"/>
</dbReference>
<dbReference type="EMBL" id="ACJX03000001">
    <property type="protein sequence ID" value="KRT35779.1"/>
    <property type="molecule type" value="Genomic_DNA"/>
</dbReference>
<evidence type="ECO:0000313" key="6">
    <source>
        <dbReference type="EMBL" id="KRT35779.1"/>
    </source>
</evidence>
<dbReference type="OrthoDB" id="9782387at2"/>
<evidence type="ECO:0000256" key="2">
    <source>
        <dbReference type="ARBA" id="ARBA00022723"/>
    </source>
</evidence>
<dbReference type="CDD" id="cd21128">
    <property type="entry name" value="SPASM_rSAM"/>
    <property type="match status" value="1"/>
</dbReference>
<dbReference type="eggNOG" id="COG0535">
    <property type="taxonomic scope" value="Bacteria"/>
</dbReference>
<feature type="domain" description="Radical SAM core" evidence="5">
    <location>
        <begin position="108"/>
        <end position="316"/>
    </location>
</feature>
<dbReference type="PANTHER" id="PTHR43524:SF1">
    <property type="entry name" value="RADICAL SAM SUPERFAMILY PROTEIN"/>
    <property type="match status" value="1"/>
</dbReference>
<dbReference type="GO" id="GO:0003824">
    <property type="term" value="F:catalytic activity"/>
    <property type="evidence" value="ECO:0007669"/>
    <property type="project" value="InterPro"/>
</dbReference>
<evidence type="ECO:0000313" key="7">
    <source>
        <dbReference type="Proteomes" id="UP000005273"/>
    </source>
</evidence>
<keyword evidence="7" id="KW-1185">Reference proteome</keyword>
<dbReference type="GO" id="GO:0046872">
    <property type="term" value="F:metal ion binding"/>
    <property type="evidence" value="ECO:0007669"/>
    <property type="project" value="UniProtKB-KW"/>
</dbReference>
<dbReference type="GO" id="GO:0051536">
    <property type="term" value="F:iron-sulfur cluster binding"/>
    <property type="evidence" value="ECO:0007669"/>
    <property type="project" value="UniProtKB-KW"/>
</dbReference>
<dbReference type="SUPFAM" id="SSF102114">
    <property type="entry name" value="Radical SAM enzymes"/>
    <property type="match status" value="1"/>
</dbReference>
<dbReference type="PROSITE" id="PS51918">
    <property type="entry name" value="RADICAL_SAM"/>
    <property type="match status" value="1"/>
</dbReference>
<gene>
    <name evidence="6" type="ORF">HMPREF1705_03028</name>
</gene>
<accession>A0A0T5XBP4</accession>